<gene>
    <name evidence="2" type="ORF">D3273_07805</name>
</gene>
<name>A0A4V1RUX0_9HYPH</name>
<keyword evidence="3" id="KW-1185">Reference proteome</keyword>
<dbReference type="InterPro" id="IPR027051">
    <property type="entry name" value="XdhC_Rossmann_dom"/>
</dbReference>
<proteinExistence type="predicted"/>
<reference evidence="2 3" key="1">
    <citation type="submission" date="2018-12" db="EMBL/GenBank/DDBJ databases">
        <authorList>
            <person name="Grouzdev D.S."/>
            <person name="Krutkina M.S."/>
        </authorList>
    </citation>
    <scope>NUCLEOTIDE SEQUENCE [LARGE SCALE GENOMIC DNA]</scope>
    <source>
        <strain evidence="2 3">RmlP026</strain>
    </source>
</reference>
<sequence>MRLALLSALNAERAARRAAVVVTDLATTAQRLVRAADVAADPLAEPIAEALRSGKSGTVATEAGPAFLTVQVPPVRLVVIGAVHVSQALAPMATLAGFDVTIVDPRTAFATPERFPGVTVLAEWPDVALARVGLDRFTAVAALTHDPKVDDPGLDAALRAECFYVGALGSRKTHAARVARLLAAGHAEDAVARIRAPIGLDIGAVSPAEIAVSVLGEVVGALRRKPTRAEKDGAAAAPAAR</sequence>
<feature type="domain" description="XdhC Rossmann" evidence="1">
    <location>
        <begin position="77"/>
        <end position="218"/>
    </location>
</feature>
<evidence type="ECO:0000313" key="2">
    <source>
        <dbReference type="EMBL" id="RYC32624.1"/>
    </source>
</evidence>
<accession>A0A4V1RUX0</accession>
<dbReference type="OrthoDB" id="9815497at2"/>
<dbReference type="PANTHER" id="PTHR30388">
    <property type="entry name" value="ALDEHYDE OXIDOREDUCTASE MOLYBDENUM COFACTOR ASSEMBLY PROTEIN"/>
    <property type="match status" value="1"/>
</dbReference>
<comment type="caution">
    <text evidence="2">The sequence shown here is derived from an EMBL/GenBank/DDBJ whole genome shotgun (WGS) entry which is preliminary data.</text>
</comment>
<dbReference type="RefSeq" id="WP_129225177.1">
    <property type="nucleotide sequence ID" value="NZ_QYBB01000006.1"/>
</dbReference>
<dbReference type="PANTHER" id="PTHR30388:SF4">
    <property type="entry name" value="MOLYBDENUM COFACTOR INSERTION CHAPERONE PAOD"/>
    <property type="match status" value="1"/>
</dbReference>
<dbReference type="Proteomes" id="UP000290759">
    <property type="component" value="Unassembled WGS sequence"/>
</dbReference>
<dbReference type="EMBL" id="QYBB01000006">
    <property type="protein sequence ID" value="RYC32624.1"/>
    <property type="molecule type" value="Genomic_DNA"/>
</dbReference>
<dbReference type="InterPro" id="IPR052698">
    <property type="entry name" value="MoCofactor_Util/Proc"/>
</dbReference>
<dbReference type="AlphaFoldDB" id="A0A4V1RUX0"/>
<dbReference type="Gene3D" id="3.40.50.720">
    <property type="entry name" value="NAD(P)-binding Rossmann-like Domain"/>
    <property type="match status" value="1"/>
</dbReference>
<reference evidence="2 3" key="2">
    <citation type="submission" date="2019-02" db="EMBL/GenBank/DDBJ databases">
        <title>'Lichenibacterium ramalinii' gen. nov. sp. nov., 'Lichenibacterium minor' gen. nov. sp. nov.</title>
        <authorList>
            <person name="Pankratov T."/>
        </authorList>
    </citation>
    <scope>NUCLEOTIDE SEQUENCE [LARGE SCALE GENOMIC DNA]</scope>
    <source>
        <strain evidence="2 3">RmlP026</strain>
    </source>
</reference>
<dbReference type="Pfam" id="PF13478">
    <property type="entry name" value="XdhC_C"/>
    <property type="match status" value="1"/>
</dbReference>
<evidence type="ECO:0000313" key="3">
    <source>
        <dbReference type="Proteomes" id="UP000290759"/>
    </source>
</evidence>
<protein>
    <submittedName>
        <fullName evidence="2">XdhC family protein</fullName>
    </submittedName>
</protein>
<organism evidence="2 3">
    <name type="scientific">Lichenibacterium minor</name>
    <dbReference type="NCBI Taxonomy" id="2316528"/>
    <lineage>
        <taxon>Bacteria</taxon>
        <taxon>Pseudomonadati</taxon>
        <taxon>Pseudomonadota</taxon>
        <taxon>Alphaproteobacteria</taxon>
        <taxon>Hyphomicrobiales</taxon>
        <taxon>Lichenihabitantaceae</taxon>
        <taxon>Lichenibacterium</taxon>
    </lineage>
</organism>
<evidence type="ECO:0000259" key="1">
    <source>
        <dbReference type="Pfam" id="PF13478"/>
    </source>
</evidence>